<dbReference type="EMBL" id="FZOR01000106">
    <property type="protein sequence ID" value="SNT63407.1"/>
    <property type="molecule type" value="Genomic_DNA"/>
</dbReference>
<evidence type="ECO:0000313" key="1">
    <source>
        <dbReference type="EMBL" id="SNT63407.1"/>
    </source>
</evidence>
<proteinExistence type="predicted"/>
<dbReference type="RefSeq" id="WP_143228397.1">
    <property type="nucleotide sequence ID" value="NZ_FZOR01000106.1"/>
</dbReference>
<keyword evidence="2" id="KW-1185">Reference proteome</keyword>
<dbReference type="AlphaFoldDB" id="A0A239P8R3"/>
<reference evidence="1 2" key="1">
    <citation type="submission" date="2017-06" db="EMBL/GenBank/DDBJ databases">
        <authorList>
            <person name="Kim H.J."/>
            <person name="Triplett B.A."/>
        </authorList>
    </citation>
    <scope>NUCLEOTIDE SEQUENCE [LARGE SCALE GENOMIC DNA]</scope>
    <source>
        <strain evidence="1 2">DSM 44715</strain>
    </source>
</reference>
<name>A0A239P8R3_9ACTN</name>
<organism evidence="1 2">
    <name type="scientific">Actinomadura meyerae</name>
    <dbReference type="NCBI Taxonomy" id="240840"/>
    <lineage>
        <taxon>Bacteria</taxon>
        <taxon>Bacillati</taxon>
        <taxon>Actinomycetota</taxon>
        <taxon>Actinomycetes</taxon>
        <taxon>Streptosporangiales</taxon>
        <taxon>Thermomonosporaceae</taxon>
        <taxon>Actinomadura</taxon>
    </lineage>
</organism>
<gene>
    <name evidence="1" type="ORF">SAMN05443665_11062</name>
</gene>
<dbReference type="Proteomes" id="UP000198318">
    <property type="component" value="Unassembled WGS sequence"/>
</dbReference>
<accession>A0A239P8R3</accession>
<sequence>MADVPPDLMHRLAAYGALLDALVTESAYWAGEREDAERVAFLADAVTDPAAARRRAESREQRDT</sequence>
<evidence type="ECO:0000313" key="2">
    <source>
        <dbReference type="Proteomes" id="UP000198318"/>
    </source>
</evidence>
<dbReference type="OrthoDB" id="3483842at2"/>
<protein>
    <submittedName>
        <fullName evidence="1">Uncharacterized protein</fullName>
    </submittedName>
</protein>